<gene>
    <name evidence="15" type="primary">asd</name>
    <name evidence="18" type="ORF">I0Q91_05955</name>
</gene>
<dbReference type="InterPro" id="IPR000534">
    <property type="entry name" value="Semialdehyde_DH_NAD-bd"/>
</dbReference>
<keyword evidence="10 15" id="KW-0220">Diaminopimelate biosynthesis</keyword>
<feature type="active site" description="Acyl-thioester intermediate" evidence="15 16">
    <location>
        <position position="128"/>
    </location>
</feature>
<dbReference type="InterPro" id="IPR000319">
    <property type="entry name" value="Asp-semialdehyde_DH_CS"/>
</dbReference>
<dbReference type="GO" id="GO:0009088">
    <property type="term" value="P:threonine biosynthetic process"/>
    <property type="evidence" value="ECO:0007669"/>
    <property type="project" value="UniProtKB-UniRule"/>
</dbReference>
<feature type="binding site" evidence="15">
    <location>
        <begin position="39"/>
        <end position="40"/>
    </location>
    <ligand>
        <name>NADP(+)</name>
        <dbReference type="ChEBI" id="CHEBI:58349"/>
    </ligand>
</feature>
<evidence type="ECO:0000256" key="15">
    <source>
        <dbReference type="HAMAP-Rule" id="MF_02121"/>
    </source>
</evidence>
<dbReference type="GO" id="GO:0019877">
    <property type="term" value="P:diaminopimelate biosynthetic process"/>
    <property type="evidence" value="ECO:0007669"/>
    <property type="project" value="UniProtKB-UniRule"/>
</dbReference>
<feature type="binding site" evidence="15">
    <location>
        <position position="99"/>
    </location>
    <ligand>
        <name>phosphate</name>
        <dbReference type="ChEBI" id="CHEBI:43474"/>
    </ligand>
</feature>
<dbReference type="GO" id="GO:0071266">
    <property type="term" value="P:'de novo' L-methionine biosynthetic process"/>
    <property type="evidence" value="ECO:0007669"/>
    <property type="project" value="UniProtKB-UniRule"/>
</dbReference>
<evidence type="ECO:0000259" key="17">
    <source>
        <dbReference type="SMART" id="SM00859"/>
    </source>
</evidence>
<dbReference type="PANTHER" id="PTHR46278:SF2">
    <property type="entry name" value="ASPARTATE-SEMIALDEHYDE DEHYDROGENASE"/>
    <property type="match status" value="1"/>
</dbReference>
<evidence type="ECO:0000313" key="18">
    <source>
        <dbReference type="EMBL" id="MBF8436613.1"/>
    </source>
</evidence>
<keyword evidence="7 15" id="KW-0028">Amino-acid biosynthesis</keyword>
<dbReference type="Gene3D" id="3.40.50.720">
    <property type="entry name" value="NAD(P)-binding Rossmann-like Domain"/>
    <property type="match status" value="1"/>
</dbReference>
<reference evidence="18" key="1">
    <citation type="submission" date="2020-11" db="EMBL/GenBank/DDBJ databases">
        <title>Halonatronomonas betainensis gen. nov., sp. nov. a novel haloalkaliphilic representative of the family Halanaerobiacae capable of betaine degradation.</title>
        <authorList>
            <person name="Boltyanskaya Y."/>
            <person name="Kevbrin V."/>
            <person name="Detkova E."/>
            <person name="Grouzdev D.S."/>
            <person name="Koziaeva V."/>
            <person name="Zhilina T."/>
        </authorList>
    </citation>
    <scope>NUCLEOTIDE SEQUENCE</scope>
    <source>
        <strain evidence="18">Z-7014</strain>
    </source>
</reference>
<dbReference type="SUPFAM" id="SSF51735">
    <property type="entry name" value="NAD(P)-binding Rossmann-fold domains"/>
    <property type="match status" value="1"/>
</dbReference>
<comment type="pathway">
    <text evidence="2 15">Amino-acid biosynthesis; L-lysine biosynthesis via DAP pathway; (S)-tetrahydrodipicolinate from L-aspartate: step 2/4.</text>
</comment>
<dbReference type="NCBIfam" id="TIGR01296">
    <property type="entry name" value="asd_B"/>
    <property type="match status" value="1"/>
</dbReference>
<accession>A0A931AXH1</accession>
<evidence type="ECO:0000256" key="16">
    <source>
        <dbReference type="PIRSR" id="PIRSR000148-1"/>
    </source>
</evidence>
<dbReference type="GO" id="GO:0004073">
    <property type="term" value="F:aspartate-semialdehyde dehydrogenase activity"/>
    <property type="evidence" value="ECO:0007669"/>
    <property type="project" value="UniProtKB-UniRule"/>
</dbReference>
<feature type="binding site" evidence="15">
    <location>
        <position position="314"/>
    </location>
    <ligand>
        <name>NADP(+)</name>
        <dbReference type="ChEBI" id="CHEBI:58349"/>
    </ligand>
</feature>
<evidence type="ECO:0000313" key="19">
    <source>
        <dbReference type="Proteomes" id="UP000621436"/>
    </source>
</evidence>
<comment type="caution">
    <text evidence="18">The sequence shown here is derived from an EMBL/GenBank/DDBJ whole genome shotgun (WGS) entry which is preliminary data.</text>
</comment>
<dbReference type="GO" id="GO:0009097">
    <property type="term" value="P:isoleucine biosynthetic process"/>
    <property type="evidence" value="ECO:0007669"/>
    <property type="project" value="UniProtKB-UniRule"/>
</dbReference>
<dbReference type="InterPro" id="IPR005986">
    <property type="entry name" value="Asp_semialdehyde_DH_beta"/>
</dbReference>
<dbReference type="Gene3D" id="3.30.360.10">
    <property type="entry name" value="Dihydrodipicolinate Reductase, domain 2"/>
    <property type="match status" value="1"/>
</dbReference>
<feature type="binding site" evidence="15">
    <location>
        <begin position="11"/>
        <end position="14"/>
    </location>
    <ligand>
        <name>NADP(+)</name>
        <dbReference type="ChEBI" id="CHEBI:58349"/>
    </ligand>
</feature>
<comment type="subunit">
    <text evidence="5 15">Homodimer.</text>
</comment>
<evidence type="ECO:0000256" key="7">
    <source>
        <dbReference type="ARBA" id="ARBA00022605"/>
    </source>
</evidence>
<dbReference type="GO" id="GO:0046983">
    <property type="term" value="F:protein dimerization activity"/>
    <property type="evidence" value="ECO:0007669"/>
    <property type="project" value="InterPro"/>
</dbReference>
<feature type="binding site" evidence="15">
    <location>
        <position position="155"/>
    </location>
    <ligand>
        <name>substrate</name>
    </ligand>
</feature>
<dbReference type="InterPro" id="IPR036291">
    <property type="entry name" value="NAD(P)-bd_dom_sf"/>
</dbReference>
<proteinExistence type="inferred from homology"/>
<evidence type="ECO:0000256" key="12">
    <source>
        <dbReference type="ARBA" id="ARBA00023154"/>
    </source>
</evidence>
<dbReference type="GO" id="GO:0050661">
    <property type="term" value="F:NADP binding"/>
    <property type="evidence" value="ECO:0007669"/>
    <property type="project" value="UniProtKB-UniRule"/>
</dbReference>
<dbReference type="SUPFAM" id="SSF55347">
    <property type="entry name" value="Glyceraldehyde-3-phosphate dehydrogenase-like, C-terminal domain"/>
    <property type="match status" value="1"/>
</dbReference>
<dbReference type="GO" id="GO:0009089">
    <property type="term" value="P:lysine biosynthetic process via diaminopimelate"/>
    <property type="evidence" value="ECO:0007669"/>
    <property type="project" value="UniProtKB-UniRule"/>
</dbReference>
<comment type="pathway">
    <text evidence="1 15">Amino-acid biosynthesis; L-methionine biosynthesis via de novo pathway; L-homoserine from L-aspartate: step 2/3.</text>
</comment>
<dbReference type="AlphaFoldDB" id="A0A931AXH1"/>
<dbReference type="Pfam" id="PF02774">
    <property type="entry name" value="Semialdhyde_dhC"/>
    <property type="match status" value="1"/>
</dbReference>
<comment type="similarity">
    <text evidence="4 15">Belongs to the aspartate-semialdehyde dehydrogenase family.</text>
</comment>
<dbReference type="InterPro" id="IPR012080">
    <property type="entry name" value="Asp_semialdehyde_DH"/>
</dbReference>
<dbReference type="HAMAP" id="MF_02121">
    <property type="entry name" value="ASADH"/>
    <property type="match status" value="1"/>
</dbReference>
<evidence type="ECO:0000256" key="3">
    <source>
        <dbReference type="ARBA" id="ARBA00005097"/>
    </source>
</evidence>
<dbReference type="PIRSF" id="PIRSF000148">
    <property type="entry name" value="ASA_dh"/>
    <property type="match status" value="1"/>
</dbReference>
<dbReference type="Proteomes" id="UP000621436">
    <property type="component" value="Unassembled WGS sequence"/>
</dbReference>
<dbReference type="InterPro" id="IPR012280">
    <property type="entry name" value="Semialdhyde_DH_dimer_dom"/>
</dbReference>
<dbReference type="GO" id="GO:0051287">
    <property type="term" value="F:NAD binding"/>
    <property type="evidence" value="ECO:0007669"/>
    <property type="project" value="InterPro"/>
</dbReference>
<organism evidence="18 19">
    <name type="scientific">Halonatronomonas betaini</name>
    <dbReference type="NCBI Taxonomy" id="2778430"/>
    <lineage>
        <taxon>Bacteria</taxon>
        <taxon>Bacillati</taxon>
        <taxon>Bacillota</taxon>
        <taxon>Clostridia</taxon>
        <taxon>Halanaerobiales</taxon>
        <taxon>Halarsenatibacteraceae</taxon>
        <taxon>Halonatronomonas</taxon>
    </lineage>
</organism>
<evidence type="ECO:0000256" key="13">
    <source>
        <dbReference type="ARBA" id="ARBA00023167"/>
    </source>
</evidence>
<name>A0A931AXH1_9FIRM</name>
<keyword evidence="12 15" id="KW-0457">Lysine biosynthesis</keyword>
<keyword evidence="13 15" id="KW-0486">Methionine biosynthesis</keyword>
<evidence type="ECO:0000256" key="2">
    <source>
        <dbReference type="ARBA" id="ARBA00005076"/>
    </source>
</evidence>
<dbReference type="CDD" id="cd18131">
    <property type="entry name" value="ASADH_C_bac_euk_like"/>
    <property type="match status" value="1"/>
</dbReference>
<feature type="binding site" evidence="15">
    <location>
        <position position="234"/>
    </location>
    <ligand>
        <name>substrate</name>
    </ligand>
</feature>
<dbReference type="Pfam" id="PF01118">
    <property type="entry name" value="Semialdhyde_dh"/>
    <property type="match status" value="1"/>
</dbReference>
<feature type="binding site" evidence="15">
    <location>
        <begin position="158"/>
        <end position="159"/>
    </location>
    <ligand>
        <name>NADP(+)</name>
        <dbReference type="ChEBI" id="CHEBI:58349"/>
    </ligand>
</feature>
<dbReference type="EMBL" id="JADPIE010000003">
    <property type="protein sequence ID" value="MBF8436613.1"/>
    <property type="molecule type" value="Genomic_DNA"/>
</dbReference>
<comment type="caution">
    <text evidence="15">Lacks conserved residue(s) required for the propagation of feature annotation.</text>
</comment>
<evidence type="ECO:0000256" key="1">
    <source>
        <dbReference type="ARBA" id="ARBA00005021"/>
    </source>
</evidence>
<sequence length="331" mass="36850">MNYTIGVLGASGLVGQEIIKILEERNFPLKDIRLFASERSTGKTVVFKDREVEIEKLTVKAAKECDILLSSMPSGISEKIIPEIADSDTIVIDNSSAFRQKDGIPLIVPEVNSGDIPERPEIIANPNCSTIQLVLVLKPLAERYGLDEVVVSTYQSVSGSGQKALESLKAETKEQLESGNKEGKYYERPIAFNLLPAIDYFHDDGFSNEEVKMLNESRKILGDPELHLNATCVRVPVYYGHAESCYLKLNKEFNIDDIKELLANFPGLKLYDNPELAEYPEPILSEEIDETLVGRIRRDRVNPKALNLYIAANNLRKGAALNAVQIAEELV</sequence>
<feature type="domain" description="Semialdehyde dehydrogenase NAD-binding" evidence="17">
    <location>
        <begin position="4"/>
        <end position="119"/>
    </location>
</feature>
<evidence type="ECO:0000256" key="11">
    <source>
        <dbReference type="ARBA" id="ARBA00023002"/>
    </source>
</evidence>
<evidence type="ECO:0000256" key="10">
    <source>
        <dbReference type="ARBA" id="ARBA00022915"/>
    </source>
</evidence>
<evidence type="ECO:0000256" key="4">
    <source>
        <dbReference type="ARBA" id="ARBA00010584"/>
    </source>
</evidence>
<comment type="catalytic activity">
    <reaction evidence="14 15">
        <text>L-aspartate 4-semialdehyde + phosphate + NADP(+) = 4-phospho-L-aspartate + NADPH + H(+)</text>
        <dbReference type="Rhea" id="RHEA:24284"/>
        <dbReference type="ChEBI" id="CHEBI:15378"/>
        <dbReference type="ChEBI" id="CHEBI:43474"/>
        <dbReference type="ChEBI" id="CHEBI:57535"/>
        <dbReference type="ChEBI" id="CHEBI:57783"/>
        <dbReference type="ChEBI" id="CHEBI:58349"/>
        <dbReference type="ChEBI" id="CHEBI:537519"/>
        <dbReference type="EC" id="1.2.1.11"/>
    </reaction>
</comment>
<dbReference type="NCBIfam" id="NF011456">
    <property type="entry name" value="PRK14874.1"/>
    <property type="match status" value="1"/>
</dbReference>
<protein>
    <recommendedName>
        <fullName evidence="6 15">Aspartate-semialdehyde dehydrogenase</fullName>
        <shortName evidence="15">ASA dehydrogenase</shortName>
        <shortName evidence="15">ASADH</shortName>
        <ecNumber evidence="6 15">1.2.1.11</ecNumber>
    </recommendedName>
    <alternativeName>
        <fullName evidence="15">Aspartate-beta-semialdehyde dehydrogenase</fullName>
    </alternativeName>
</protein>
<feature type="active site" description="Proton acceptor" evidence="15 16">
    <location>
        <position position="241"/>
    </location>
</feature>
<evidence type="ECO:0000256" key="6">
    <source>
        <dbReference type="ARBA" id="ARBA00013120"/>
    </source>
</evidence>
<comment type="function">
    <text evidence="15">Catalyzes the NADPH-dependent formation of L-aspartate-semialdehyde (L-ASA) by the reductive dephosphorylation of L-aspartyl-4-phosphate.</text>
</comment>
<evidence type="ECO:0000256" key="9">
    <source>
        <dbReference type="ARBA" id="ARBA00022857"/>
    </source>
</evidence>
<dbReference type="SMART" id="SM00859">
    <property type="entry name" value="Semialdhyde_dh"/>
    <property type="match status" value="1"/>
</dbReference>
<dbReference type="PROSITE" id="PS01103">
    <property type="entry name" value="ASD"/>
    <property type="match status" value="1"/>
</dbReference>
<dbReference type="RefSeq" id="WP_270453520.1">
    <property type="nucleotide sequence ID" value="NZ_JADPIE010000003.1"/>
</dbReference>
<keyword evidence="8 15" id="KW-0791">Threonine biosynthesis</keyword>
<evidence type="ECO:0000256" key="8">
    <source>
        <dbReference type="ARBA" id="ARBA00022697"/>
    </source>
</evidence>
<dbReference type="CDD" id="cd02316">
    <property type="entry name" value="VcASADH2_like_N"/>
    <property type="match status" value="1"/>
</dbReference>
<evidence type="ECO:0000256" key="14">
    <source>
        <dbReference type="ARBA" id="ARBA00047891"/>
    </source>
</evidence>
<dbReference type="PANTHER" id="PTHR46278">
    <property type="entry name" value="DEHYDROGENASE, PUTATIVE-RELATED"/>
    <property type="match status" value="1"/>
</dbReference>
<keyword evidence="19" id="KW-1185">Reference proteome</keyword>
<keyword evidence="11 15" id="KW-0560">Oxidoreductase</keyword>
<comment type="pathway">
    <text evidence="3 15">Amino-acid biosynthesis; L-threonine biosynthesis; L-threonine from L-aspartate: step 2/5.</text>
</comment>
<evidence type="ECO:0000256" key="5">
    <source>
        <dbReference type="ARBA" id="ARBA00011738"/>
    </source>
</evidence>
<dbReference type="EC" id="1.2.1.11" evidence="6 15"/>
<keyword evidence="9 15" id="KW-0521">NADP</keyword>